<dbReference type="RefSeq" id="WP_301570093.1">
    <property type="nucleotide sequence ID" value="NZ_JAPWIE010000002.1"/>
</dbReference>
<dbReference type="InterPro" id="IPR020084">
    <property type="entry name" value="NUDIX_hydrolase_CS"/>
</dbReference>
<dbReference type="CDD" id="cd04685">
    <property type="entry name" value="NUDIX_Hydrolase"/>
    <property type="match status" value="1"/>
</dbReference>
<sequence length="186" mass="21057">MGTYPGSWCEQWATGKVRAAMGALWQAGTRCARAGEVAMDRRRREAARIVLIDEDGRTLLIRGLDPTDPAAGSWWFTPGGGREGDETQEETARREVLEETGFEVGQMSGPVLHREFDIVFVGEPIHQSEVYFVAHVPAFEPRSAGWTELERTSFLDHRWWSPEEIEASTEFIFPVNLAELVRRHRA</sequence>
<feature type="domain" description="Nudix hydrolase" evidence="6">
    <location>
        <begin position="42"/>
        <end position="183"/>
    </location>
</feature>
<dbReference type="InterPro" id="IPR020476">
    <property type="entry name" value="Nudix_hydrolase"/>
</dbReference>
<keyword evidence="3 5" id="KW-0378">Hydrolase</keyword>
<accession>A0ABT4MRE1</accession>
<dbReference type="PANTHER" id="PTHR43046">
    <property type="entry name" value="GDP-MANNOSE MANNOSYL HYDROLASE"/>
    <property type="match status" value="1"/>
</dbReference>
<protein>
    <submittedName>
        <fullName evidence="7">NUDIX domain-containing protein</fullName>
    </submittedName>
</protein>
<evidence type="ECO:0000256" key="2">
    <source>
        <dbReference type="ARBA" id="ARBA00005582"/>
    </source>
</evidence>
<evidence type="ECO:0000259" key="6">
    <source>
        <dbReference type="PROSITE" id="PS51462"/>
    </source>
</evidence>
<dbReference type="InterPro" id="IPR015797">
    <property type="entry name" value="NUDIX_hydrolase-like_dom_sf"/>
</dbReference>
<comment type="similarity">
    <text evidence="2 5">Belongs to the Nudix hydrolase family.</text>
</comment>
<dbReference type="SUPFAM" id="SSF55811">
    <property type="entry name" value="Nudix"/>
    <property type="match status" value="1"/>
</dbReference>
<dbReference type="PROSITE" id="PS00893">
    <property type="entry name" value="NUDIX_BOX"/>
    <property type="match status" value="1"/>
</dbReference>
<evidence type="ECO:0000256" key="3">
    <source>
        <dbReference type="ARBA" id="ARBA00022801"/>
    </source>
</evidence>
<comment type="caution">
    <text evidence="7">The sequence shown here is derived from an EMBL/GenBank/DDBJ whole genome shotgun (WGS) entry which is preliminary data.</text>
</comment>
<name>A0ABT4MRE1_GORRU</name>
<dbReference type="InterPro" id="IPR000086">
    <property type="entry name" value="NUDIX_hydrolase_dom"/>
</dbReference>
<evidence type="ECO:0000256" key="1">
    <source>
        <dbReference type="ARBA" id="ARBA00001946"/>
    </source>
</evidence>
<evidence type="ECO:0000313" key="8">
    <source>
        <dbReference type="Proteomes" id="UP001067235"/>
    </source>
</evidence>
<keyword evidence="4" id="KW-0460">Magnesium</keyword>
<evidence type="ECO:0000256" key="4">
    <source>
        <dbReference type="ARBA" id="ARBA00022842"/>
    </source>
</evidence>
<dbReference type="EMBL" id="JAPWIE010000002">
    <property type="protein sequence ID" value="MCZ4549570.1"/>
    <property type="molecule type" value="Genomic_DNA"/>
</dbReference>
<keyword evidence="8" id="KW-1185">Reference proteome</keyword>
<evidence type="ECO:0000313" key="7">
    <source>
        <dbReference type="EMBL" id="MCZ4549570.1"/>
    </source>
</evidence>
<dbReference type="Gene3D" id="3.90.79.10">
    <property type="entry name" value="Nucleoside Triphosphate Pyrophosphohydrolase"/>
    <property type="match status" value="1"/>
</dbReference>
<proteinExistence type="inferred from homology"/>
<evidence type="ECO:0000256" key="5">
    <source>
        <dbReference type="RuleBase" id="RU003476"/>
    </source>
</evidence>
<gene>
    <name evidence="7" type="ORF">O4213_06235</name>
</gene>
<reference evidence="7" key="1">
    <citation type="submission" date="2022-12" db="EMBL/GenBank/DDBJ databases">
        <authorList>
            <person name="Krivoruchko A.V."/>
            <person name="Elkin A."/>
        </authorList>
    </citation>
    <scope>NUCLEOTIDE SEQUENCE</scope>
    <source>
        <strain evidence="7">IEGM 1388</strain>
    </source>
</reference>
<dbReference type="PRINTS" id="PR00502">
    <property type="entry name" value="NUDIXFAMILY"/>
</dbReference>
<comment type="cofactor">
    <cofactor evidence="1">
        <name>Mg(2+)</name>
        <dbReference type="ChEBI" id="CHEBI:18420"/>
    </cofactor>
</comment>
<organism evidence="7 8">
    <name type="scientific">Gordonia rubripertincta</name>
    <name type="common">Rhodococcus corallinus</name>
    <dbReference type="NCBI Taxonomy" id="36822"/>
    <lineage>
        <taxon>Bacteria</taxon>
        <taxon>Bacillati</taxon>
        <taxon>Actinomycetota</taxon>
        <taxon>Actinomycetes</taxon>
        <taxon>Mycobacteriales</taxon>
        <taxon>Gordoniaceae</taxon>
        <taxon>Gordonia</taxon>
    </lineage>
</organism>
<dbReference type="PROSITE" id="PS51462">
    <property type="entry name" value="NUDIX"/>
    <property type="match status" value="1"/>
</dbReference>
<dbReference type="Proteomes" id="UP001067235">
    <property type="component" value="Unassembled WGS sequence"/>
</dbReference>
<dbReference type="PANTHER" id="PTHR43046:SF12">
    <property type="entry name" value="GDP-MANNOSE MANNOSYL HYDROLASE"/>
    <property type="match status" value="1"/>
</dbReference>
<dbReference type="Pfam" id="PF00293">
    <property type="entry name" value="NUDIX"/>
    <property type="match status" value="1"/>
</dbReference>